<dbReference type="NCBIfam" id="NF005559">
    <property type="entry name" value="PRK07231.1"/>
    <property type="match status" value="1"/>
</dbReference>
<dbReference type="Gene3D" id="3.40.50.720">
    <property type="entry name" value="NAD(P)-binding Rossmann-like Domain"/>
    <property type="match status" value="1"/>
</dbReference>
<dbReference type="CDD" id="cd05233">
    <property type="entry name" value="SDR_c"/>
    <property type="match status" value="1"/>
</dbReference>
<evidence type="ECO:0000313" key="4">
    <source>
        <dbReference type="Proteomes" id="UP000604161"/>
    </source>
</evidence>
<dbReference type="EMBL" id="JACYFC010000002">
    <property type="protein sequence ID" value="MBD5770835.1"/>
    <property type="molecule type" value="Genomic_DNA"/>
</dbReference>
<comment type="caution">
    <text evidence="3">The sequence shown here is derived from an EMBL/GenBank/DDBJ whole genome shotgun (WGS) entry which is preliminary data.</text>
</comment>
<evidence type="ECO:0000256" key="2">
    <source>
        <dbReference type="ARBA" id="ARBA00023002"/>
    </source>
</evidence>
<evidence type="ECO:0000313" key="3">
    <source>
        <dbReference type="EMBL" id="MBD5770835.1"/>
    </source>
</evidence>
<name>A0ABR8NXQ6_9GAMM</name>
<gene>
    <name evidence="3" type="ORF">IF202_07195</name>
</gene>
<dbReference type="PRINTS" id="PR00080">
    <property type="entry name" value="SDRFAMILY"/>
</dbReference>
<dbReference type="InterPro" id="IPR036291">
    <property type="entry name" value="NAD(P)-bd_dom_sf"/>
</dbReference>
<comment type="similarity">
    <text evidence="1">Belongs to the short-chain dehydrogenases/reductases (SDR) family.</text>
</comment>
<dbReference type="PROSITE" id="PS51257">
    <property type="entry name" value="PROKAR_LIPOPROTEIN"/>
    <property type="match status" value="1"/>
</dbReference>
<evidence type="ECO:0000256" key="1">
    <source>
        <dbReference type="ARBA" id="ARBA00006484"/>
    </source>
</evidence>
<accession>A0ABR8NXQ6</accession>
<dbReference type="PRINTS" id="PR00081">
    <property type="entry name" value="GDHRDH"/>
</dbReference>
<dbReference type="PANTHER" id="PTHR24321:SF8">
    <property type="entry name" value="ESTRADIOL 17-BETA-DEHYDROGENASE 8-RELATED"/>
    <property type="match status" value="1"/>
</dbReference>
<keyword evidence="4" id="KW-1185">Reference proteome</keyword>
<dbReference type="Proteomes" id="UP000604161">
    <property type="component" value="Unassembled WGS sequence"/>
</dbReference>
<dbReference type="SUPFAM" id="SSF51735">
    <property type="entry name" value="NAD(P)-binding Rossmann-fold domains"/>
    <property type="match status" value="1"/>
</dbReference>
<dbReference type="RefSeq" id="WP_191594210.1">
    <property type="nucleotide sequence ID" value="NZ_JACYFC010000002.1"/>
</dbReference>
<protein>
    <submittedName>
        <fullName evidence="3">SDR family oxidoreductase</fullName>
    </submittedName>
</protein>
<dbReference type="InterPro" id="IPR002347">
    <property type="entry name" value="SDR_fam"/>
</dbReference>
<sequence length="254" mass="27245">MKQLEGKVAIISGGAGGCGLATSLLFAHEGANIAILDLPSSKGEEVAEKIRKEGGMAEFFPVDVSVSEQIKNAVSSIISRFEKIDILMNHAGTLHAGPFLETTEDQWDHVISVNVKSMFLLTKAVLPTMLKYGGGNIINTSSISAVSGTPMEVLYCTSKAACHMFSRAIAVEYRDSNIRSNAICPGFIATDHGNREIELLGKYGVNVSEQDIKNMQGRLCQPEEVAQAALFLASDQSSFVNGTHLFVDNGYTAI</sequence>
<organism evidence="3 4">
    <name type="scientific">Marinomonas colpomeniae</name>
    <dbReference type="NCBI Taxonomy" id="2774408"/>
    <lineage>
        <taxon>Bacteria</taxon>
        <taxon>Pseudomonadati</taxon>
        <taxon>Pseudomonadota</taxon>
        <taxon>Gammaproteobacteria</taxon>
        <taxon>Oceanospirillales</taxon>
        <taxon>Oceanospirillaceae</taxon>
        <taxon>Marinomonas</taxon>
    </lineage>
</organism>
<reference evidence="3 4" key="1">
    <citation type="submission" date="2020-09" db="EMBL/GenBank/DDBJ databases">
        <title>Marinomonas sp. nov., isolated from the cysticercosis algae of Qingdao, China.</title>
        <authorList>
            <person name="Sun X."/>
        </authorList>
    </citation>
    <scope>NUCLEOTIDE SEQUENCE [LARGE SCALE GENOMIC DNA]</scope>
    <source>
        <strain evidence="3 4">SM2066</strain>
    </source>
</reference>
<dbReference type="PANTHER" id="PTHR24321">
    <property type="entry name" value="DEHYDROGENASES, SHORT CHAIN"/>
    <property type="match status" value="1"/>
</dbReference>
<proteinExistence type="inferred from homology"/>
<dbReference type="Pfam" id="PF13561">
    <property type="entry name" value="adh_short_C2"/>
    <property type="match status" value="1"/>
</dbReference>
<keyword evidence="2" id="KW-0560">Oxidoreductase</keyword>